<dbReference type="InParanoid" id="A0A672ULU6"/>
<sequence>LFSSPDRALRMQLLQQVLAFLPEATVDAQIFPHVAQGFLDTNPAIREQTVKVGPPGPPTCGAPRGRDLPRLLLRVQAGDELGPIRCNATVCLGGWARCSPLTGAGDTGPVPPGAGGRRRAFAATHGCYSVQECASRVLPALCALTTDPHPGVRKQVRPRARGPIAGGGGVSGCSWGGCWGSHCNGGAGHSLKRCWVLGAGVHCNGCWMGSSAGEPVAMGVRVLMGWVLGVGGSGCPMGVMGARAPSAGCSGGGCSHTGGVSLTVSPPLRHFGPSAASWISWRRPRNPGGPGGG</sequence>
<dbReference type="Ensembl" id="ENSSHBT00005019021.1">
    <property type="protein sequence ID" value="ENSSHBP00005015881.1"/>
    <property type="gene ID" value="ENSSHBG00005013873.1"/>
</dbReference>
<dbReference type="InterPro" id="IPR011989">
    <property type="entry name" value="ARM-like"/>
</dbReference>
<accession>A0A672ULU6</accession>
<proteinExistence type="predicted"/>
<dbReference type="Proteomes" id="UP000472266">
    <property type="component" value="Unplaced"/>
</dbReference>
<protein>
    <submittedName>
        <fullName evidence="1">Uncharacterized protein</fullName>
    </submittedName>
</protein>
<dbReference type="PANTHER" id="PTHR12984:SF3">
    <property type="entry name" value="N-TERMINAL KINASE-LIKE PROTEIN"/>
    <property type="match status" value="1"/>
</dbReference>
<dbReference type="Gene3D" id="1.25.10.10">
    <property type="entry name" value="Leucine-rich Repeat Variant"/>
    <property type="match status" value="1"/>
</dbReference>
<dbReference type="InterPro" id="IPR051177">
    <property type="entry name" value="CIK-Related_Protein"/>
</dbReference>
<dbReference type="SUPFAM" id="SSF48371">
    <property type="entry name" value="ARM repeat"/>
    <property type="match status" value="1"/>
</dbReference>
<reference evidence="1" key="1">
    <citation type="submission" date="2025-08" db="UniProtKB">
        <authorList>
            <consortium name="Ensembl"/>
        </authorList>
    </citation>
    <scope>IDENTIFICATION</scope>
</reference>
<dbReference type="AlphaFoldDB" id="A0A672ULU6"/>
<evidence type="ECO:0000313" key="1">
    <source>
        <dbReference type="Ensembl" id="ENSSHBP00005015881.1"/>
    </source>
</evidence>
<dbReference type="InterPro" id="IPR016024">
    <property type="entry name" value="ARM-type_fold"/>
</dbReference>
<dbReference type="PANTHER" id="PTHR12984">
    <property type="entry name" value="SCY1-RELATED S/T PROTEIN KINASE-LIKE"/>
    <property type="match status" value="1"/>
</dbReference>
<evidence type="ECO:0000313" key="2">
    <source>
        <dbReference type="Proteomes" id="UP000472266"/>
    </source>
</evidence>
<dbReference type="GeneTree" id="ENSGT00930000151054"/>
<organism evidence="1 2">
    <name type="scientific">Strigops habroptila</name>
    <name type="common">Kakapo</name>
    <dbReference type="NCBI Taxonomy" id="2489341"/>
    <lineage>
        <taxon>Eukaryota</taxon>
        <taxon>Metazoa</taxon>
        <taxon>Chordata</taxon>
        <taxon>Craniata</taxon>
        <taxon>Vertebrata</taxon>
        <taxon>Euteleostomi</taxon>
        <taxon>Archelosauria</taxon>
        <taxon>Archosauria</taxon>
        <taxon>Dinosauria</taxon>
        <taxon>Saurischia</taxon>
        <taxon>Theropoda</taxon>
        <taxon>Coelurosauria</taxon>
        <taxon>Aves</taxon>
        <taxon>Neognathae</taxon>
        <taxon>Neoaves</taxon>
        <taxon>Telluraves</taxon>
        <taxon>Australaves</taxon>
        <taxon>Psittaciformes</taxon>
        <taxon>Psittacidae</taxon>
        <taxon>Strigops</taxon>
    </lineage>
</organism>
<name>A0A672ULU6_STRHB</name>
<keyword evidence="2" id="KW-1185">Reference proteome</keyword>
<reference evidence="1" key="2">
    <citation type="submission" date="2025-09" db="UniProtKB">
        <authorList>
            <consortium name="Ensembl"/>
        </authorList>
    </citation>
    <scope>IDENTIFICATION</scope>
</reference>